<keyword evidence="3 4" id="KW-0040">ANK repeat</keyword>
<dbReference type="PANTHER" id="PTHR24136">
    <property type="entry name" value="SOWAH (DROSOPHILA) HOMOLOG"/>
    <property type="match status" value="1"/>
</dbReference>
<reference evidence="5" key="1">
    <citation type="journal article" date="2007" name="PLoS ONE">
        <title>The first genome sequence of an elite grapevine cultivar (Pinot noir Vitis vinifera L.): coping with a highly heterozygous genome.</title>
        <authorList>
            <person name="Velasco R."/>
            <person name="Zharkikh A."/>
            <person name="Troggio M."/>
            <person name="Cartwright D.A."/>
            <person name="Cestaro A."/>
            <person name="Pruss D."/>
            <person name="Pindo M."/>
            <person name="FitzGerald L.M."/>
            <person name="Vezzulli S."/>
            <person name="Reid J."/>
            <person name="Malacarne G."/>
            <person name="Iliev D."/>
            <person name="Coppola G."/>
            <person name="Wardell B."/>
            <person name="Micheletti D."/>
            <person name="Macalma T."/>
            <person name="Facci M."/>
            <person name="Mitchell J.T."/>
            <person name="Perazzolli M."/>
            <person name="Eldredge G."/>
            <person name="Gatto P."/>
            <person name="Oyzerski R."/>
            <person name="Moretto M."/>
            <person name="Gutin N."/>
            <person name="Stefanini M."/>
            <person name="Chen Y."/>
            <person name="Segala C."/>
            <person name="Davenport C."/>
            <person name="Dematte L."/>
            <person name="Mraz A."/>
            <person name="Battilana J."/>
            <person name="Stormo K."/>
            <person name="Costa F."/>
            <person name="Tao Q."/>
            <person name="Si-Ammour A."/>
            <person name="Harkins T."/>
            <person name="Lackey A."/>
            <person name="Perbost C."/>
            <person name="Taillon B."/>
            <person name="Stella A."/>
            <person name="Solovyev V."/>
            <person name="Fawcett J.A."/>
            <person name="Sterck L."/>
            <person name="Vandepoele K."/>
            <person name="Grando S.M."/>
            <person name="Toppo S."/>
            <person name="Moser C."/>
            <person name="Lanchbury J."/>
            <person name="Bogden R."/>
            <person name="Skolnick M."/>
            <person name="Sgaramella V."/>
            <person name="Bhatnagar S.K."/>
            <person name="Fontana P."/>
            <person name="Gutin A."/>
            <person name="Van de Peer Y."/>
            <person name="Salamini F."/>
            <person name="Viola R."/>
        </authorList>
    </citation>
    <scope>NUCLEOTIDE SEQUENCE</scope>
</reference>
<dbReference type="Gene3D" id="1.25.40.20">
    <property type="entry name" value="Ankyrin repeat-containing domain"/>
    <property type="match status" value="1"/>
</dbReference>
<dbReference type="ExpressionAtlas" id="A5ARW3">
    <property type="expression patterns" value="baseline and differential"/>
</dbReference>
<dbReference type="SMART" id="SM00248">
    <property type="entry name" value="ANK"/>
    <property type="match status" value="1"/>
</dbReference>
<evidence type="ECO:0000313" key="5">
    <source>
        <dbReference type="EMBL" id="CAN64838.1"/>
    </source>
</evidence>
<evidence type="ECO:0000256" key="4">
    <source>
        <dbReference type="PROSITE-ProRule" id="PRU00023"/>
    </source>
</evidence>
<comment type="similarity">
    <text evidence="1">Belongs to the ankyrin SOCS box (ASB) family.</text>
</comment>
<dbReference type="PANTHER" id="PTHR24136:SF15">
    <property type="entry name" value="ANK_REP_REGION DOMAIN-CONTAINING PROTEIN"/>
    <property type="match status" value="1"/>
</dbReference>
<evidence type="ECO:0000256" key="3">
    <source>
        <dbReference type="ARBA" id="ARBA00023043"/>
    </source>
</evidence>
<proteinExistence type="inferred from homology"/>
<dbReference type="InterPro" id="IPR036770">
    <property type="entry name" value="Ankyrin_rpt-contain_sf"/>
</dbReference>
<dbReference type="PROSITE" id="PS50297">
    <property type="entry name" value="ANK_REP_REGION"/>
    <property type="match status" value="1"/>
</dbReference>
<name>A5ARW3_VITVI</name>
<dbReference type="PROSITE" id="PS50088">
    <property type="entry name" value="ANK_REPEAT"/>
    <property type="match status" value="1"/>
</dbReference>
<accession>A5ARW3</accession>
<dbReference type="InterPro" id="IPR002110">
    <property type="entry name" value="Ankyrin_rpt"/>
</dbReference>
<dbReference type="InterPro" id="IPR051573">
    <property type="entry name" value="Ankyrin-SOCS_box_domain"/>
</dbReference>
<sequence length="173" mass="19016">MAVPGRRNGLMEEDDDNDEAVFGELIEDEVEAPAHLRNLAAAAQLGDVDALRLALVLAYRLKKVMNKVVSKFYNAFVQGRQILDVVLIANEAIDSMLRSNNCKVLCKLGIEKTYDYPLHHAARGEHVGVIRLLLAHGASPTKGNIYGKIPSELADMDTEAKRILEAAAVEHRS</sequence>
<dbReference type="AlphaFoldDB" id="A5ARW3"/>
<dbReference type="Pfam" id="PF00023">
    <property type="entry name" value="Ank"/>
    <property type="match status" value="1"/>
</dbReference>
<keyword evidence="2" id="KW-0677">Repeat</keyword>
<organism evidence="5">
    <name type="scientific">Vitis vinifera</name>
    <name type="common">Grape</name>
    <dbReference type="NCBI Taxonomy" id="29760"/>
    <lineage>
        <taxon>Eukaryota</taxon>
        <taxon>Viridiplantae</taxon>
        <taxon>Streptophyta</taxon>
        <taxon>Embryophyta</taxon>
        <taxon>Tracheophyta</taxon>
        <taxon>Spermatophyta</taxon>
        <taxon>Magnoliopsida</taxon>
        <taxon>eudicotyledons</taxon>
        <taxon>Gunneridae</taxon>
        <taxon>Pentapetalae</taxon>
        <taxon>rosids</taxon>
        <taxon>Vitales</taxon>
        <taxon>Vitaceae</taxon>
        <taxon>Viteae</taxon>
        <taxon>Vitis</taxon>
    </lineage>
</organism>
<dbReference type="SUPFAM" id="SSF48403">
    <property type="entry name" value="Ankyrin repeat"/>
    <property type="match status" value="1"/>
</dbReference>
<feature type="repeat" description="ANK" evidence="4">
    <location>
        <begin position="113"/>
        <end position="145"/>
    </location>
</feature>
<evidence type="ECO:0000256" key="1">
    <source>
        <dbReference type="ARBA" id="ARBA00005949"/>
    </source>
</evidence>
<protein>
    <submittedName>
        <fullName evidence="5">Uncharacterized protein</fullName>
    </submittedName>
</protein>
<evidence type="ECO:0000256" key="2">
    <source>
        <dbReference type="ARBA" id="ARBA00022737"/>
    </source>
</evidence>
<dbReference type="EMBL" id="AM433353">
    <property type="protein sequence ID" value="CAN64838.1"/>
    <property type="molecule type" value="Genomic_DNA"/>
</dbReference>
<gene>
    <name evidence="5" type="ORF">VITISV_030376</name>
</gene>